<dbReference type="GO" id="GO:0003677">
    <property type="term" value="F:DNA binding"/>
    <property type="evidence" value="ECO:0007669"/>
    <property type="project" value="InterPro"/>
</dbReference>
<accession>A0A6G4X7M7</accession>
<proteinExistence type="predicted"/>
<dbReference type="EMBL" id="JAAKZZ010000668">
    <property type="protein sequence ID" value="NGO73253.1"/>
    <property type="molecule type" value="Genomic_DNA"/>
</dbReference>
<sequence length="95" mass="10643">MDRHSEIADFLRSRRARITPDRAGLVQDGRVRRVPGLRRDEVARLAGVSTEYYTRLEQGRAGSPSPEVVEALARALQLDLAEREHVTDLLARPGP</sequence>
<dbReference type="PANTHER" id="PTHR35010">
    <property type="entry name" value="BLL4672 PROTEIN-RELATED"/>
    <property type="match status" value="1"/>
</dbReference>
<dbReference type="InterPro" id="IPR001387">
    <property type="entry name" value="Cro/C1-type_HTH"/>
</dbReference>
<dbReference type="PANTHER" id="PTHR35010:SF2">
    <property type="entry name" value="BLL4672 PROTEIN"/>
    <property type="match status" value="1"/>
</dbReference>
<dbReference type="SUPFAM" id="SSF47413">
    <property type="entry name" value="lambda repressor-like DNA-binding domains"/>
    <property type="match status" value="1"/>
</dbReference>
<feature type="domain" description="HTH cro/C1-type" evidence="1">
    <location>
        <begin position="36"/>
        <end position="83"/>
    </location>
</feature>
<name>A0A6G4X7M7_9ACTN</name>
<keyword evidence="3" id="KW-1185">Reference proteome</keyword>
<dbReference type="RefSeq" id="WP_165302909.1">
    <property type="nucleotide sequence ID" value="NZ_JAAKZZ010000668.1"/>
</dbReference>
<protein>
    <submittedName>
        <fullName evidence="2">Helix-turn-helix transcriptional regulator</fullName>
    </submittedName>
</protein>
<evidence type="ECO:0000313" key="2">
    <source>
        <dbReference type="EMBL" id="NGO73253.1"/>
    </source>
</evidence>
<dbReference type="AlphaFoldDB" id="A0A6G4X7M7"/>
<evidence type="ECO:0000259" key="1">
    <source>
        <dbReference type="PROSITE" id="PS50943"/>
    </source>
</evidence>
<dbReference type="Gene3D" id="1.10.260.40">
    <property type="entry name" value="lambda repressor-like DNA-binding domains"/>
    <property type="match status" value="1"/>
</dbReference>
<dbReference type="InterPro" id="IPR010982">
    <property type="entry name" value="Lambda_DNA-bd_dom_sf"/>
</dbReference>
<dbReference type="PROSITE" id="PS50943">
    <property type="entry name" value="HTH_CROC1"/>
    <property type="match status" value="1"/>
</dbReference>
<dbReference type="Pfam" id="PF13560">
    <property type="entry name" value="HTH_31"/>
    <property type="match status" value="1"/>
</dbReference>
<feature type="non-terminal residue" evidence="2">
    <location>
        <position position="95"/>
    </location>
</feature>
<dbReference type="Proteomes" id="UP000477722">
    <property type="component" value="Unassembled WGS sequence"/>
</dbReference>
<organism evidence="2 3">
    <name type="scientific">Streptomyces boncukensis</name>
    <dbReference type="NCBI Taxonomy" id="2711219"/>
    <lineage>
        <taxon>Bacteria</taxon>
        <taxon>Bacillati</taxon>
        <taxon>Actinomycetota</taxon>
        <taxon>Actinomycetes</taxon>
        <taxon>Kitasatosporales</taxon>
        <taxon>Streptomycetaceae</taxon>
        <taxon>Streptomyces</taxon>
    </lineage>
</organism>
<evidence type="ECO:0000313" key="3">
    <source>
        <dbReference type="Proteomes" id="UP000477722"/>
    </source>
</evidence>
<dbReference type="CDD" id="cd00093">
    <property type="entry name" value="HTH_XRE"/>
    <property type="match status" value="1"/>
</dbReference>
<dbReference type="SMART" id="SM00530">
    <property type="entry name" value="HTH_XRE"/>
    <property type="match status" value="1"/>
</dbReference>
<comment type="caution">
    <text evidence="2">The sequence shown here is derived from an EMBL/GenBank/DDBJ whole genome shotgun (WGS) entry which is preliminary data.</text>
</comment>
<reference evidence="2 3" key="1">
    <citation type="submission" date="2020-02" db="EMBL/GenBank/DDBJ databases">
        <title>Whole-genome analyses of novel actinobacteria.</title>
        <authorList>
            <person name="Sahin N."/>
            <person name="Tatar D."/>
        </authorList>
    </citation>
    <scope>NUCLEOTIDE SEQUENCE [LARGE SCALE GENOMIC DNA]</scope>
    <source>
        <strain evidence="2 3">SB3404</strain>
    </source>
</reference>
<gene>
    <name evidence="2" type="ORF">G5C65_33975</name>
</gene>